<keyword evidence="8 11" id="KW-0406">Ion transport</keyword>
<dbReference type="PROSITE" id="PS00449">
    <property type="entry name" value="ATPASE_A"/>
    <property type="match status" value="1"/>
</dbReference>
<evidence type="ECO:0000256" key="9">
    <source>
        <dbReference type="ARBA" id="ARBA00023136"/>
    </source>
</evidence>
<evidence type="ECO:0000256" key="3">
    <source>
        <dbReference type="ARBA" id="ARBA00022448"/>
    </source>
</evidence>
<dbReference type="InterPro" id="IPR045083">
    <property type="entry name" value="ATP_synth_F0_asu_bact/mt"/>
</dbReference>
<keyword evidence="9 11" id="KW-0472">Membrane</keyword>
<dbReference type="InterPro" id="IPR000568">
    <property type="entry name" value="ATP_synth_F0_asu"/>
</dbReference>
<keyword evidence="10 11" id="KW-0066">ATP synthesis</keyword>
<comment type="function">
    <text evidence="11 12">Key component of the proton channel; it plays a direct role in the translocation of protons across the membrane.</text>
</comment>
<dbReference type="Proteomes" id="UP001387100">
    <property type="component" value="Unassembled WGS sequence"/>
</dbReference>
<dbReference type="NCBIfam" id="TIGR01131">
    <property type="entry name" value="ATP_synt_6_or_A"/>
    <property type="match status" value="1"/>
</dbReference>
<comment type="caution">
    <text evidence="13">The sequence shown here is derived from an EMBL/GenBank/DDBJ whole genome shotgun (WGS) entry which is preliminary data.</text>
</comment>
<keyword evidence="3 11" id="KW-0813">Transport</keyword>
<feature type="transmembrane region" description="Helical" evidence="11">
    <location>
        <begin position="129"/>
        <end position="148"/>
    </location>
</feature>
<evidence type="ECO:0000256" key="7">
    <source>
        <dbReference type="ARBA" id="ARBA00022989"/>
    </source>
</evidence>
<keyword evidence="14" id="KW-1185">Reference proteome</keyword>
<keyword evidence="11" id="KW-1003">Cell membrane</keyword>
<feature type="transmembrane region" description="Helical" evidence="11">
    <location>
        <begin position="160"/>
        <end position="183"/>
    </location>
</feature>
<dbReference type="PRINTS" id="PR00123">
    <property type="entry name" value="ATPASEA"/>
</dbReference>
<keyword evidence="5 11" id="KW-0812">Transmembrane</keyword>
<dbReference type="InterPro" id="IPR023011">
    <property type="entry name" value="ATP_synth_F0_asu_AS"/>
</dbReference>
<evidence type="ECO:0000256" key="5">
    <source>
        <dbReference type="ARBA" id="ARBA00022692"/>
    </source>
</evidence>
<evidence type="ECO:0000256" key="4">
    <source>
        <dbReference type="ARBA" id="ARBA00022547"/>
    </source>
</evidence>
<dbReference type="EMBL" id="JBBIAA010000004">
    <property type="protein sequence ID" value="MEJ5944859.1"/>
    <property type="molecule type" value="Genomic_DNA"/>
</dbReference>
<comment type="subcellular location">
    <subcellularLocation>
        <location evidence="11 12">Cell membrane</location>
        <topology evidence="11 12">Multi-pass membrane protein</topology>
    </subcellularLocation>
    <subcellularLocation>
        <location evidence="1">Membrane</location>
        <topology evidence="1">Multi-pass membrane protein</topology>
    </subcellularLocation>
</comment>
<dbReference type="Gene3D" id="1.20.120.220">
    <property type="entry name" value="ATP synthase, F0 complex, subunit A"/>
    <property type="match status" value="1"/>
</dbReference>
<reference evidence="13 14" key="1">
    <citation type="journal article" date="2017" name="Int. J. Syst. Evol. Microbiol.">
        <title>Pseudokineococcus basanitobsidens sp. nov., isolated from volcanic rock.</title>
        <authorList>
            <person name="Lee D.W."/>
            <person name="Park M.Y."/>
            <person name="Kim J.J."/>
            <person name="Kim B.S."/>
        </authorList>
    </citation>
    <scope>NUCLEOTIDE SEQUENCE [LARGE SCALE GENOMIC DNA]</scope>
    <source>
        <strain evidence="13 14">DSM 103726</strain>
    </source>
</reference>
<evidence type="ECO:0000256" key="11">
    <source>
        <dbReference type="HAMAP-Rule" id="MF_01393"/>
    </source>
</evidence>
<feature type="transmembrane region" description="Helical" evidence="11">
    <location>
        <begin position="189"/>
        <end position="208"/>
    </location>
</feature>
<proteinExistence type="inferred from homology"/>
<sequence>MSPALMAPVLTAESHTYEPPGTEIFWQPLFGTEGALAVTRPAIVALISVAVLVVVLLVGTRRMSVVPGKGQMALETVYGAIRNTVGRDIIGEQHFRRFMPLLFGLFVFIYVNNLFGVLPPFQYPTMARIAFPLVLALVVYVVYHALAVKRKGVGGYLKGLVPAGLPGWIVPIVFVLEVVTYFVTRPVTLALRLFGNMFAGHLILVLFVGGAEYMLVDGGALLKLVSIPTFLMAFLMTLFEILVQFLQAYVFVLLSATYIADAYAEEH</sequence>
<feature type="transmembrane region" description="Helical" evidence="11">
    <location>
        <begin position="220"/>
        <end position="239"/>
    </location>
</feature>
<feature type="transmembrane region" description="Helical" evidence="11">
    <location>
        <begin position="98"/>
        <end position="117"/>
    </location>
</feature>
<comment type="similarity">
    <text evidence="2 11 12">Belongs to the ATPase A chain family.</text>
</comment>
<dbReference type="PANTHER" id="PTHR11410:SF0">
    <property type="entry name" value="ATP SYNTHASE SUBUNIT A"/>
    <property type="match status" value="1"/>
</dbReference>
<name>A0ABU8RIG9_9ACTN</name>
<dbReference type="SUPFAM" id="SSF81336">
    <property type="entry name" value="F1F0 ATP synthase subunit A"/>
    <property type="match status" value="1"/>
</dbReference>
<evidence type="ECO:0000313" key="14">
    <source>
        <dbReference type="Proteomes" id="UP001387100"/>
    </source>
</evidence>
<gene>
    <name evidence="11 13" type="primary">atpB</name>
    <name evidence="13" type="ORF">WDZ17_06065</name>
</gene>
<evidence type="ECO:0000313" key="13">
    <source>
        <dbReference type="EMBL" id="MEJ5944859.1"/>
    </source>
</evidence>
<evidence type="ECO:0000256" key="10">
    <source>
        <dbReference type="ARBA" id="ARBA00023310"/>
    </source>
</evidence>
<dbReference type="InterPro" id="IPR035908">
    <property type="entry name" value="F0_ATP_A_sf"/>
</dbReference>
<protein>
    <recommendedName>
        <fullName evidence="11 12">ATP synthase subunit a</fullName>
    </recommendedName>
    <alternativeName>
        <fullName evidence="11">ATP synthase F0 sector subunit a</fullName>
    </alternativeName>
    <alternativeName>
        <fullName evidence="11">F-ATPase subunit 6</fullName>
    </alternativeName>
</protein>
<feature type="transmembrane region" description="Helical" evidence="11">
    <location>
        <begin position="40"/>
        <end position="59"/>
    </location>
</feature>
<keyword evidence="7 11" id="KW-1133">Transmembrane helix</keyword>
<evidence type="ECO:0000256" key="6">
    <source>
        <dbReference type="ARBA" id="ARBA00022781"/>
    </source>
</evidence>
<dbReference type="RefSeq" id="WP_339574241.1">
    <property type="nucleotide sequence ID" value="NZ_JBBIAA010000004.1"/>
</dbReference>
<organism evidence="13 14">
    <name type="scientific">Pseudokineococcus basanitobsidens</name>
    <dbReference type="NCBI Taxonomy" id="1926649"/>
    <lineage>
        <taxon>Bacteria</taxon>
        <taxon>Bacillati</taxon>
        <taxon>Actinomycetota</taxon>
        <taxon>Actinomycetes</taxon>
        <taxon>Kineosporiales</taxon>
        <taxon>Kineosporiaceae</taxon>
        <taxon>Pseudokineococcus</taxon>
    </lineage>
</organism>
<dbReference type="Pfam" id="PF00119">
    <property type="entry name" value="ATP-synt_A"/>
    <property type="match status" value="1"/>
</dbReference>
<dbReference type="CDD" id="cd00310">
    <property type="entry name" value="ATP-synt_Fo_a_6"/>
    <property type="match status" value="1"/>
</dbReference>
<keyword evidence="6 11" id="KW-0375">Hydrogen ion transport</keyword>
<evidence type="ECO:0000256" key="12">
    <source>
        <dbReference type="RuleBase" id="RU000483"/>
    </source>
</evidence>
<dbReference type="PANTHER" id="PTHR11410">
    <property type="entry name" value="ATP SYNTHASE SUBUNIT A"/>
    <property type="match status" value="1"/>
</dbReference>
<dbReference type="HAMAP" id="MF_01393">
    <property type="entry name" value="ATP_synth_a_bact"/>
    <property type="match status" value="1"/>
</dbReference>
<evidence type="ECO:0000256" key="1">
    <source>
        <dbReference type="ARBA" id="ARBA00004141"/>
    </source>
</evidence>
<evidence type="ECO:0000256" key="8">
    <source>
        <dbReference type="ARBA" id="ARBA00023065"/>
    </source>
</evidence>
<keyword evidence="4 11" id="KW-0138">CF(0)</keyword>
<accession>A0ABU8RIG9</accession>
<evidence type="ECO:0000256" key="2">
    <source>
        <dbReference type="ARBA" id="ARBA00006810"/>
    </source>
</evidence>